<organism evidence="2 3">
    <name type="scientific">Trichinella zimbabwensis</name>
    <dbReference type="NCBI Taxonomy" id="268475"/>
    <lineage>
        <taxon>Eukaryota</taxon>
        <taxon>Metazoa</taxon>
        <taxon>Ecdysozoa</taxon>
        <taxon>Nematoda</taxon>
        <taxon>Enoplea</taxon>
        <taxon>Dorylaimia</taxon>
        <taxon>Trichinellida</taxon>
        <taxon>Trichinellidae</taxon>
        <taxon>Trichinella</taxon>
    </lineage>
</organism>
<protein>
    <submittedName>
        <fullName evidence="2">Uncharacterized protein</fullName>
    </submittedName>
</protein>
<reference evidence="2 3" key="1">
    <citation type="submission" date="2015-01" db="EMBL/GenBank/DDBJ databases">
        <title>Evolution of Trichinella species and genotypes.</title>
        <authorList>
            <person name="Korhonen P.K."/>
            <person name="Edoardo P."/>
            <person name="Giuseppe L.R."/>
            <person name="Gasser R.B."/>
        </authorList>
    </citation>
    <scope>NUCLEOTIDE SEQUENCE [LARGE SCALE GENOMIC DNA]</scope>
    <source>
        <strain evidence="2">ISS1029</strain>
    </source>
</reference>
<dbReference type="AlphaFoldDB" id="A0A0V1GNL4"/>
<proteinExistence type="predicted"/>
<dbReference type="Proteomes" id="UP000055024">
    <property type="component" value="Unassembled WGS sequence"/>
</dbReference>
<evidence type="ECO:0000313" key="1">
    <source>
        <dbReference type="EMBL" id="KRY99819.1"/>
    </source>
</evidence>
<evidence type="ECO:0000313" key="2">
    <source>
        <dbReference type="EMBL" id="KRY99882.1"/>
    </source>
</evidence>
<dbReference type="EMBL" id="JYDP01000659">
    <property type="protein sequence ID" value="KRY99882.1"/>
    <property type="molecule type" value="Genomic_DNA"/>
</dbReference>
<dbReference type="EMBL" id="JYDP01000682">
    <property type="protein sequence ID" value="KRY99819.1"/>
    <property type="molecule type" value="Genomic_DNA"/>
</dbReference>
<comment type="caution">
    <text evidence="2">The sequence shown here is derived from an EMBL/GenBank/DDBJ whole genome shotgun (WGS) entry which is preliminary data.</text>
</comment>
<accession>A0A0V1GNL4</accession>
<keyword evidence="3" id="KW-1185">Reference proteome</keyword>
<dbReference type="OrthoDB" id="5931315at2759"/>
<evidence type="ECO:0000313" key="3">
    <source>
        <dbReference type="Proteomes" id="UP000055024"/>
    </source>
</evidence>
<sequence>MKKNWIAQNKEILHKTAILVPFQESFSVAVFMYIKIGIVRNLEAIYSTTTGLFPVKL</sequence>
<name>A0A0V1GNL4_9BILA</name>
<gene>
    <name evidence="1" type="ORF">T11_453</name>
    <name evidence="2" type="ORF">T11_8520</name>
</gene>